<gene>
    <name evidence="1" type="ORF">EZS27_002892</name>
</gene>
<name>A0A5J4SVB4_9ZZZZ</name>
<reference evidence="1" key="1">
    <citation type="submission" date="2019-03" db="EMBL/GenBank/DDBJ databases">
        <title>Single cell metagenomics reveals metabolic interactions within the superorganism composed of flagellate Streblomastix strix and complex community of Bacteroidetes bacteria on its surface.</title>
        <authorList>
            <person name="Treitli S.C."/>
            <person name="Kolisko M."/>
            <person name="Husnik F."/>
            <person name="Keeling P."/>
            <person name="Hampl V."/>
        </authorList>
    </citation>
    <scope>NUCLEOTIDE SEQUENCE</scope>
    <source>
        <strain evidence="1">STM</strain>
    </source>
</reference>
<protein>
    <submittedName>
        <fullName evidence="1">Uncharacterized protein</fullName>
    </submittedName>
</protein>
<dbReference type="AlphaFoldDB" id="A0A5J4SVB4"/>
<dbReference type="EMBL" id="SNRY01000041">
    <property type="protein sequence ID" value="KAA6349732.1"/>
    <property type="molecule type" value="Genomic_DNA"/>
</dbReference>
<evidence type="ECO:0000313" key="1">
    <source>
        <dbReference type="EMBL" id="KAA6349732.1"/>
    </source>
</evidence>
<proteinExistence type="predicted"/>
<comment type="caution">
    <text evidence="1">The sequence shown here is derived from an EMBL/GenBank/DDBJ whole genome shotgun (WGS) entry which is preliminary data.</text>
</comment>
<accession>A0A5J4SVB4</accession>
<organism evidence="1">
    <name type="scientific">termite gut metagenome</name>
    <dbReference type="NCBI Taxonomy" id="433724"/>
    <lineage>
        <taxon>unclassified sequences</taxon>
        <taxon>metagenomes</taxon>
        <taxon>organismal metagenomes</taxon>
    </lineage>
</organism>
<sequence>MNSIDEYIAQFPDEIQTVEEVNVILKLSQDDTNRQFSQIEDR</sequence>